<gene>
    <name evidence="5" type="ORF">AB1Y20_007074</name>
</gene>
<evidence type="ECO:0008006" key="7">
    <source>
        <dbReference type="Google" id="ProtNLM"/>
    </source>
</evidence>
<protein>
    <recommendedName>
        <fullName evidence="7">Mitochondrial-processing peptidase subunit alpha</fullName>
    </recommendedName>
</protein>
<accession>A0AB34J273</accession>
<evidence type="ECO:0000313" key="5">
    <source>
        <dbReference type="EMBL" id="KAL1510788.1"/>
    </source>
</evidence>
<evidence type="ECO:0000259" key="4">
    <source>
        <dbReference type="Pfam" id="PF05193"/>
    </source>
</evidence>
<evidence type="ECO:0000256" key="2">
    <source>
        <dbReference type="ARBA" id="ARBA00007261"/>
    </source>
</evidence>
<dbReference type="InterPro" id="IPR011249">
    <property type="entry name" value="Metalloenz_LuxS/M16"/>
</dbReference>
<dbReference type="InterPro" id="IPR007863">
    <property type="entry name" value="Peptidase_M16_C"/>
</dbReference>
<feature type="domain" description="Peptidase M16 C-terminal" evidence="4">
    <location>
        <begin position="214"/>
        <end position="395"/>
    </location>
</feature>
<dbReference type="InterPro" id="IPR050361">
    <property type="entry name" value="MPP/UQCRC_Complex"/>
</dbReference>
<name>A0AB34J273_PRYPA</name>
<dbReference type="Gene3D" id="3.30.830.10">
    <property type="entry name" value="Metalloenzyme, LuxS/M16 peptidase-like"/>
    <property type="match status" value="2"/>
</dbReference>
<sequence>MIRGANSVRTAGRAVSARAARHIWGATQQLDTLAIPLEVDSPAPPFVGATPTKITVLSNGLKVASSDLVAPCTTVGVYVDSGSVNDTISGTSHLLQHMAFKSTEGMSTIAMVRGAEAIGATASATSARETIVYQMDTLKEHVPEALDMLAETILAPKFLPWELKEVAQAVSIELEEFSKLKQMLVQEMAHPAAFGGSSPLGKPLMCPPRNLSAITPEVLASYVSERLTPDKLVVTAAGYDHDQLVSHAKAIFGGLAPGKPMATPPSNYEGGEMRTSADEDLTHFALAFKGCGWKDEALVPFCVLNTLMGGGSSFSAGGPGKGMYTRLYQNILNQHGYVQEASVFNAFYKETGLFGIYGAAPPEAMGILVSAVCDEFKKLSAAITDEELSRAKNQLKSSLLMNLEQRQILFEDIGRQVVTYGERVPAEKLVAQIDAVKASELTSLAAKMLKSPPSIVAYGDTTSVPRYDVIAKQFA</sequence>
<dbReference type="SUPFAM" id="SSF63411">
    <property type="entry name" value="LuxS/MPP-like metallohydrolase"/>
    <property type="match status" value="2"/>
</dbReference>
<comment type="function">
    <text evidence="1">Substrate recognition and binding subunit of the essential mitochondrial processing protease (MPP), which cleaves the mitochondrial sequence off newly imported precursors proteins.</text>
</comment>
<proteinExistence type="inferred from homology"/>
<dbReference type="Pfam" id="PF00675">
    <property type="entry name" value="Peptidase_M16"/>
    <property type="match status" value="1"/>
</dbReference>
<evidence type="ECO:0000259" key="3">
    <source>
        <dbReference type="Pfam" id="PF00675"/>
    </source>
</evidence>
<dbReference type="PANTHER" id="PTHR11851">
    <property type="entry name" value="METALLOPROTEASE"/>
    <property type="match status" value="1"/>
</dbReference>
<keyword evidence="6" id="KW-1185">Reference proteome</keyword>
<dbReference type="EMBL" id="JBGBPQ010000015">
    <property type="protein sequence ID" value="KAL1510788.1"/>
    <property type="molecule type" value="Genomic_DNA"/>
</dbReference>
<dbReference type="Pfam" id="PF05193">
    <property type="entry name" value="Peptidase_M16_C"/>
    <property type="match status" value="1"/>
</dbReference>
<comment type="caution">
    <text evidence="5">The sequence shown here is derived from an EMBL/GenBank/DDBJ whole genome shotgun (WGS) entry which is preliminary data.</text>
</comment>
<dbReference type="Proteomes" id="UP001515480">
    <property type="component" value="Unassembled WGS sequence"/>
</dbReference>
<feature type="domain" description="Peptidase M16 N-terminal" evidence="3">
    <location>
        <begin position="63"/>
        <end position="207"/>
    </location>
</feature>
<dbReference type="GO" id="GO:0046872">
    <property type="term" value="F:metal ion binding"/>
    <property type="evidence" value="ECO:0007669"/>
    <property type="project" value="InterPro"/>
</dbReference>
<evidence type="ECO:0000313" key="6">
    <source>
        <dbReference type="Proteomes" id="UP001515480"/>
    </source>
</evidence>
<dbReference type="AlphaFoldDB" id="A0AB34J273"/>
<dbReference type="InterPro" id="IPR011765">
    <property type="entry name" value="Pept_M16_N"/>
</dbReference>
<organism evidence="5 6">
    <name type="scientific">Prymnesium parvum</name>
    <name type="common">Toxic golden alga</name>
    <dbReference type="NCBI Taxonomy" id="97485"/>
    <lineage>
        <taxon>Eukaryota</taxon>
        <taxon>Haptista</taxon>
        <taxon>Haptophyta</taxon>
        <taxon>Prymnesiophyceae</taxon>
        <taxon>Prymnesiales</taxon>
        <taxon>Prymnesiaceae</taxon>
        <taxon>Prymnesium</taxon>
    </lineage>
</organism>
<dbReference type="PANTHER" id="PTHR11851:SF49">
    <property type="entry name" value="MITOCHONDRIAL-PROCESSING PEPTIDASE SUBUNIT ALPHA"/>
    <property type="match status" value="1"/>
</dbReference>
<comment type="similarity">
    <text evidence="2">Belongs to the peptidase M16 family.</text>
</comment>
<reference evidence="5 6" key="1">
    <citation type="journal article" date="2024" name="Science">
        <title>Giant polyketide synthase enzymes in the biosynthesis of giant marine polyether toxins.</title>
        <authorList>
            <person name="Fallon T.R."/>
            <person name="Shende V.V."/>
            <person name="Wierzbicki I.H."/>
            <person name="Pendleton A.L."/>
            <person name="Watervoot N.F."/>
            <person name="Auber R.P."/>
            <person name="Gonzalez D.J."/>
            <person name="Wisecaver J.H."/>
            <person name="Moore B.S."/>
        </authorList>
    </citation>
    <scope>NUCLEOTIDE SEQUENCE [LARGE SCALE GENOMIC DNA]</scope>
    <source>
        <strain evidence="5 6">12B1</strain>
    </source>
</reference>
<dbReference type="GO" id="GO:0005739">
    <property type="term" value="C:mitochondrion"/>
    <property type="evidence" value="ECO:0007669"/>
    <property type="project" value="TreeGrafter"/>
</dbReference>
<dbReference type="FunFam" id="3.30.830.10:FF:000039">
    <property type="entry name" value="Ubiquinol-cytochrome c reductase core subunit 2"/>
    <property type="match status" value="1"/>
</dbReference>
<evidence type="ECO:0000256" key="1">
    <source>
        <dbReference type="ARBA" id="ARBA00002123"/>
    </source>
</evidence>